<dbReference type="RefSeq" id="WP_189010398.1">
    <property type="nucleotide sequence ID" value="NZ_BMPP01000014.1"/>
</dbReference>
<gene>
    <name evidence="1" type="ORF">GCM10008955_31030</name>
</gene>
<keyword evidence="2" id="KW-1185">Reference proteome</keyword>
<dbReference type="EMBL" id="BMPP01000014">
    <property type="protein sequence ID" value="GGK34881.1"/>
    <property type="molecule type" value="Genomic_DNA"/>
</dbReference>
<organism evidence="1 2">
    <name type="scientific">Deinococcus malanensis</name>
    <dbReference type="NCBI Taxonomy" id="1706855"/>
    <lineage>
        <taxon>Bacteria</taxon>
        <taxon>Thermotogati</taxon>
        <taxon>Deinococcota</taxon>
        <taxon>Deinococci</taxon>
        <taxon>Deinococcales</taxon>
        <taxon>Deinococcaceae</taxon>
        <taxon>Deinococcus</taxon>
    </lineage>
</organism>
<evidence type="ECO:0000313" key="1">
    <source>
        <dbReference type="EMBL" id="GGK34881.1"/>
    </source>
</evidence>
<dbReference type="Proteomes" id="UP000647587">
    <property type="component" value="Unassembled WGS sequence"/>
</dbReference>
<name>A0ABQ2F080_9DEIO</name>
<evidence type="ECO:0008006" key="3">
    <source>
        <dbReference type="Google" id="ProtNLM"/>
    </source>
</evidence>
<proteinExistence type="predicted"/>
<sequence length="100" mass="11044">MTDVAKNNRHITVGDTFNTGDRLLVLTVNGQPVYAEPPLHEPISEDDLRALAVRVTRDEAVAEAWLDRANLDLCNRTPREVARAGQGHLAANILRCFLAL</sequence>
<comment type="caution">
    <text evidence="1">The sequence shown here is derived from an EMBL/GenBank/DDBJ whole genome shotgun (WGS) entry which is preliminary data.</text>
</comment>
<evidence type="ECO:0000313" key="2">
    <source>
        <dbReference type="Proteomes" id="UP000647587"/>
    </source>
</evidence>
<reference evidence="2" key="1">
    <citation type="journal article" date="2019" name="Int. J. Syst. Evol. Microbiol.">
        <title>The Global Catalogue of Microorganisms (GCM) 10K type strain sequencing project: providing services to taxonomists for standard genome sequencing and annotation.</title>
        <authorList>
            <consortium name="The Broad Institute Genomics Platform"/>
            <consortium name="The Broad Institute Genome Sequencing Center for Infectious Disease"/>
            <person name="Wu L."/>
            <person name="Ma J."/>
        </authorList>
    </citation>
    <scope>NUCLEOTIDE SEQUENCE [LARGE SCALE GENOMIC DNA]</scope>
    <source>
        <strain evidence="2">JCM 30331</strain>
    </source>
</reference>
<accession>A0ABQ2F080</accession>
<protein>
    <recommendedName>
        <fullName evidence="3">Antitoxin Xre/MbcA/ParS-like toxin-binding domain-containing protein</fullName>
    </recommendedName>
</protein>